<dbReference type="EMBL" id="FR695877">
    <property type="protein sequence ID" value="CBX30600.1"/>
    <property type="molecule type" value="Genomic_DNA"/>
</dbReference>
<evidence type="ECO:0000313" key="1">
    <source>
        <dbReference type="EMBL" id="CBX30600.1"/>
    </source>
</evidence>
<proteinExistence type="predicted"/>
<protein>
    <submittedName>
        <fullName evidence="1">Uncharacterized protein</fullName>
    </submittedName>
</protein>
<organism evidence="1">
    <name type="scientific">uncultured Desulfobacterium sp</name>
    <dbReference type="NCBI Taxonomy" id="201089"/>
    <lineage>
        <taxon>Bacteria</taxon>
        <taxon>Pseudomonadati</taxon>
        <taxon>Thermodesulfobacteriota</taxon>
        <taxon>Desulfobacteria</taxon>
        <taxon>Desulfobacterales</taxon>
        <taxon>Desulfobacteriaceae</taxon>
        <taxon>Desulfobacterium</taxon>
        <taxon>environmental samples</taxon>
    </lineage>
</organism>
<sequence length="62" mass="7293">MFTTKIITDLKDPKKAFDEIALARCCVMATESLNPEEFDFFIKAHNVLIERRKLQNDKINYD</sequence>
<name>E1YKG7_9BACT</name>
<dbReference type="AlphaFoldDB" id="E1YKG7"/>
<reference evidence="1" key="1">
    <citation type="journal article" date="2011" name="Environ. Microbiol.">
        <title>Genomic insights into the metabolic potential of the polycyclic aromatic hydrocarbon degrading sulfate-reducing Deltaproteobacterium N47.</title>
        <authorList>
            <person name="Bergmann F."/>
            <person name="Selesi D."/>
            <person name="Weinmaier T."/>
            <person name="Tischler P."/>
            <person name="Rattei T."/>
            <person name="Meckenstock R.U."/>
        </authorList>
    </citation>
    <scope>NUCLEOTIDE SEQUENCE</scope>
</reference>
<accession>E1YKG7</accession>
<gene>
    <name evidence="1" type="ORF">N47_E41120</name>
</gene>